<dbReference type="SMART" id="SM00409">
    <property type="entry name" value="IG"/>
    <property type="match status" value="5"/>
</dbReference>
<gene>
    <name evidence="7" type="primary">LOC139176997</name>
</gene>
<feature type="domain" description="Ig-like" evidence="5">
    <location>
        <begin position="652"/>
        <end position="723"/>
    </location>
</feature>
<accession>A0ABM4QST9</accession>
<dbReference type="SUPFAM" id="SSF48726">
    <property type="entry name" value="Immunoglobulin"/>
    <property type="match status" value="6"/>
</dbReference>
<dbReference type="Proteomes" id="UP001652663">
    <property type="component" value="Chromosome 18"/>
</dbReference>
<proteinExistence type="predicted"/>
<feature type="transmembrane region" description="Helical" evidence="4">
    <location>
        <begin position="774"/>
        <end position="800"/>
    </location>
</feature>
<dbReference type="PANTHER" id="PTHR11738">
    <property type="entry name" value="MHC CLASS I NK CELL RECEPTOR"/>
    <property type="match status" value="1"/>
</dbReference>
<keyword evidence="6" id="KW-1185">Reference proteome</keyword>
<dbReference type="InterPro" id="IPR007110">
    <property type="entry name" value="Ig-like_dom"/>
</dbReference>
<dbReference type="InterPro" id="IPR013783">
    <property type="entry name" value="Ig-like_fold"/>
</dbReference>
<dbReference type="InterPro" id="IPR003599">
    <property type="entry name" value="Ig_sub"/>
</dbReference>
<feature type="compositionally biased region" description="Polar residues" evidence="3">
    <location>
        <begin position="401"/>
        <end position="419"/>
    </location>
</feature>
<feature type="region of interest" description="Disordered" evidence="3">
    <location>
        <begin position="742"/>
        <end position="765"/>
    </location>
</feature>
<evidence type="ECO:0000313" key="6">
    <source>
        <dbReference type="Proteomes" id="UP001652663"/>
    </source>
</evidence>
<dbReference type="InterPro" id="IPR050412">
    <property type="entry name" value="Ig-like_Receptors_ImmuneReg"/>
</dbReference>
<dbReference type="Gene3D" id="2.60.40.10">
    <property type="entry name" value="Immunoglobulins"/>
    <property type="match status" value="6"/>
</dbReference>
<dbReference type="InterPro" id="IPR013151">
    <property type="entry name" value="Immunoglobulin_dom"/>
</dbReference>
<reference evidence="7" key="1">
    <citation type="submission" date="2025-08" db="UniProtKB">
        <authorList>
            <consortium name="RefSeq"/>
        </authorList>
    </citation>
    <scope>IDENTIFICATION</scope>
    <source>
        <tissue evidence="7">Blood</tissue>
    </source>
</reference>
<keyword evidence="1" id="KW-1015">Disulfide bond</keyword>
<dbReference type="InterPro" id="IPR036179">
    <property type="entry name" value="Ig-like_dom_sf"/>
</dbReference>
<organism evidence="6 7">
    <name type="scientific">Bos indicus</name>
    <name type="common">Zebu</name>
    <dbReference type="NCBI Taxonomy" id="9915"/>
    <lineage>
        <taxon>Eukaryota</taxon>
        <taxon>Metazoa</taxon>
        <taxon>Chordata</taxon>
        <taxon>Craniata</taxon>
        <taxon>Vertebrata</taxon>
        <taxon>Euteleostomi</taxon>
        <taxon>Mammalia</taxon>
        <taxon>Eutheria</taxon>
        <taxon>Laurasiatheria</taxon>
        <taxon>Artiodactyla</taxon>
        <taxon>Ruminantia</taxon>
        <taxon>Pecora</taxon>
        <taxon>Bovidae</taxon>
        <taxon>Bovinae</taxon>
        <taxon>Bos</taxon>
    </lineage>
</organism>
<protein>
    <submittedName>
        <fullName evidence="7">Leukocyte immunoglobulin-like receptor subfamily A member 6</fullName>
    </submittedName>
</protein>
<evidence type="ECO:0000259" key="5">
    <source>
        <dbReference type="PROSITE" id="PS50835"/>
    </source>
</evidence>
<sequence>MDREKQITPRKTNTLSITEMTFEKTGLYHCSYQRGGRWSQFSDPLQLVMTGAYDKPSLSSMAGTVVAPGETVKLQCFSKINHDVFILTKEDGDHITQNQSSVPHDGGRQTIFLLNPVSSTQAGTYRCYGAFREYPYVWSQPSDPLQLQVEATAQLPVSVGHSTEQCALHQRSRAEAGGQPERGIMSMVPPSLLCLGLCLSQSTWAQKGTLPPPRITALPGSTVPAKSPVTLLCQGPKQAEGYRISRVGSPEPMDKDEQITSRKTNALSIAEMTFDKTGLYHCSYQRGGRWSQFSDPLQLVMTGAYDKPSLSSMAGTVVAPGETVKLQCFSKINHDVFILTKEDGDHVTQNQNSVPHDAGRQTIFLLNPVSSTQVGPYRCYGAFLNIPYVWSQPSDPVQLQVEGTTDSPSITQPRHSTAPTAWHPSVETQVRLSLAALLLLVMVILLAEAWCSRGGGRWGGGPSVKSDEPPPQWTDKSMTQYDHRREVQYSVFMVSATSLPVSVGHSTEQCALHQRSRAEASGQPERGIMSMVPPSLLCLGLCLSQSTWAQKGNLPPPLMTALPGSTVPWKSHVTLLCQGPKRAERYRISRVGSPEPMDKEEQITSRKTNALSIAEMTFDKTGLYHCSYQRGGHWSQFSDPLQLVMTGAYDKPSLSSMAGTVVAPGENVKLQCFSNINHDVFILTKEDGDHITQNQSSIPQDRGRQTIFLMNPVSSTHAGTYRCYGAFRDNPYVWSQPSDPLQLQVEGTTDSPSSPQPRCSTAPSGNLASQDKRLGIWIGVPVAVGLLLLVFLVFFILYCLRKAKNNAERKEGHPEAAGWVNGQASEAADPQDVTYSQVTCHVPHQGTAGTPSWVPRQTQSSEYVTLAFK</sequence>
<dbReference type="PANTHER" id="PTHR11738:SF172">
    <property type="entry name" value="IG-LIKE DOMAIN-CONTAINING PROTEIN"/>
    <property type="match status" value="1"/>
</dbReference>
<dbReference type="GeneID" id="139176997"/>
<keyword evidence="4" id="KW-1133">Transmembrane helix</keyword>
<evidence type="ECO:0000256" key="3">
    <source>
        <dbReference type="SAM" id="MobiDB-lite"/>
    </source>
</evidence>
<name>A0ABM4QST9_BOSIN</name>
<dbReference type="RefSeq" id="XP_070626362.1">
    <property type="nucleotide sequence ID" value="XM_070770261.1"/>
</dbReference>
<evidence type="ECO:0000256" key="1">
    <source>
        <dbReference type="ARBA" id="ARBA00023157"/>
    </source>
</evidence>
<evidence type="ECO:0000256" key="4">
    <source>
        <dbReference type="SAM" id="Phobius"/>
    </source>
</evidence>
<feature type="region of interest" description="Disordered" evidence="3">
    <location>
        <begin position="401"/>
        <end position="420"/>
    </location>
</feature>
<keyword evidence="2" id="KW-0393">Immunoglobulin domain</keyword>
<dbReference type="Pfam" id="PF00047">
    <property type="entry name" value="ig"/>
    <property type="match status" value="3"/>
</dbReference>
<feature type="region of interest" description="Disordered" evidence="3">
    <location>
        <begin position="457"/>
        <end position="476"/>
    </location>
</feature>
<keyword evidence="4" id="KW-0472">Membrane</keyword>
<keyword evidence="4" id="KW-0812">Transmembrane</keyword>
<dbReference type="PROSITE" id="PS50835">
    <property type="entry name" value="IG_LIKE"/>
    <property type="match status" value="1"/>
</dbReference>
<evidence type="ECO:0000313" key="7">
    <source>
        <dbReference type="RefSeq" id="XP_070626362.1"/>
    </source>
</evidence>
<evidence type="ECO:0000256" key="2">
    <source>
        <dbReference type="ARBA" id="ARBA00023319"/>
    </source>
</evidence>